<dbReference type="PANTHER" id="PTHR11319:SF35">
    <property type="entry name" value="OUTER MEMBRANE PROTEIN PMPC-RELATED"/>
    <property type="match status" value="1"/>
</dbReference>
<evidence type="ECO:0008006" key="12">
    <source>
        <dbReference type="Google" id="ProtNLM"/>
    </source>
</evidence>
<dbReference type="InterPro" id="IPR011050">
    <property type="entry name" value="Pectin_lyase_fold/virulence"/>
</dbReference>
<dbReference type="Proteomes" id="UP000751190">
    <property type="component" value="Unassembled WGS sequence"/>
</dbReference>
<feature type="signal peptide" evidence="9">
    <location>
        <begin position="1"/>
        <end position="17"/>
    </location>
</feature>
<keyword evidence="6 8" id="KW-0472">Membrane</keyword>
<keyword evidence="11" id="KW-1185">Reference proteome</keyword>
<dbReference type="EMBL" id="JAGTXO010000006">
    <property type="protein sequence ID" value="KAG8467410.1"/>
    <property type="molecule type" value="Genomic_DNA"/>
</dbReference>
<dbReference type="SUPFAM" id="SSF51126">
    <property type="entry name" value="Pectin lyase-like"/>
    <property type="match status" value="2"/>
</dbReference>
<evidence type="ECO:0000313" key="11">
    <source>
        <dbReference type="Proteomes" id="UP000751190"/>
    </source>
</evidence>
<evidence type="ECO:0000256" key="9">
    <source>
        <dbReference type="SAM" id="SignalP"/>
    </source>
</evidence>
<evidence type="ECO:0000256" key="8">
    <source>
        <dbReference type="SAM" id="Phobius"/>
    </source>
</evidence>
<sequence length="581" mass="58530">MARRGFFLSLALAVADAAIVSVSSSAQLATAIDTLVSGTTIEFAAGTYELTQPMQIVGKTAWLIGQAGVTIKCTDCPAPFSMLHVSGDGADVTLERITFQGPIIANPNAAASPDSAGGAVYVGGTGAKLTATSCDFNGNLAFEGGAIAVRTDATLVLDACTFTRNVAFGPFGGALHVDDGHFTATGCSFSQNTASTGGGAIMLEHVPAEFSPITLRACTFESNTAAKGGALMVQVVETAMTIDGCAFRSNTATEEGGGMLVAESFNTQYLDVKGGTIFAHNVAVPSGGIGDGGGVMLSQGRARFANVDFVGNKAAASGGAVAFYDPLSPVTFTGCLFETNVAETDGGALAMIGGNQLIVVASSCDFEHNTAGGKGNAVYLNGHTDMEPSALTITSTSFGYNSGASCAVDGSTLSGDPMNVNCGTDESAPAGQAGTTCTDDDLMDWCAPATAFRTQSVATPPTPSGAATTSAGSLIPGMHMDCSMCIRHRCSLWGMNKCAAHPPALVDPQGANVAVCACRCCSQQCGMPRGCDAGMLTRERAPKSEPSGAERGSATALALAAAAVVIVALVAALSAARAARR</sequence>
<evidence type="ECO:0000256" key="7">
    <source>
        <dbReference type="ARBA" id="ARBA00023237"/>
    </source>
</evidence>
<comment type="subcellular location">
    <subcellularLocation>
        <location evidence="1">Cell envelope</location>
    </subcellularLocation>
    <subcellularLocation>
        <location evidence="2">Cell outer membrane</location>
    </subcellularLocation>
    <subcellularLocation>
        <location evidence="3">Secreted</location>
    </subcellularLocation>
</comment>
<proteinExistence type="predicted"/>
<organism evidence="10 11">
    <name type="scientific">Diacronema lutheri</name>
    <name type="common">Unicellular marine alga</name>
    <name type="synonym">Monochrysis lutheri</name>
    <dbReference type="NCBI Taxonomy" id="2081491"/>
    <lineage>
        <taxon>Eukaryota</taxon>
        <taxon>Haptista</taxon>
        <taxon>Haptophyta</taxon>
        <taxon>Pavlovophyceae</taxon>
        <taxon>Pavlovales</taxon>
        <taxon>Pavlovaceae</taxon>
        <taxon>Diacronema</taxon>
    </lineage>
</organism>
<keyword evidence="7" id="KW-0998">Cell outer membrane</keyword>
<evidence type="ECO:0000313" key="10">
    <source>
        <dbReference type="EMBL" id="KAG8467410.1"/>
    </source>
</evidence>
<keyword evidence="8" id="KW-0812">Transmembrane</keyword>
<dbReference type="InterPro" id="IPR003368">
    <property type="entry name" value="POMP_repeat"/>
</dbReference>
<name>A0A8J5XXU1_DIALT</name>
<gene>
    <name evidence="10" type="ORF">KFE25_000726</name>
</gene>
<keyword evidence="8" id="KW-1133">Transmembrane helix</keyword>
<accession>A0A8J5XXU1</accession>
<evidence type="ECO:0000256" key="2">
    <source>
        <dbReference type="ARBA" id="ARBA00004442"/>
    </source>
</evidence>
<dbReference type="PANTHER" id="PTHR11319">
    <property type="entry name" value="G PROTEIN-COUPLED RECEPTOR-RELATED"/>
    <property type="match status" value="1"/>
</dbReference>
<dbReference type="Gene3D" id="2.160.20.10">
    <property type="entry name" value="Single-stranded right-handed beta-helix, Pectin lyase-like"/>
    <property type="match status" value="1"/>
</dbReference>
<evidence type="ECO:0000256" key="4">
    <source>
        <dbReference type="ARBA" id="ARBA00022525"/>
    </source>
</evidence>
<evidence type="ECO:0000256" key="5">
    <source>
        <dbReference type="ARBA" id="ARBA00022729"/>
    </source>
</evidence>
<dbReference type="AlphaFoldDB" id="A0A8J5XXU1"/>
<comment type="caution">
    <text evidence="10">The sequence shown here is derived from an EMBL/GenBank/DDBJ whole genome shotgun (WGS) entry which is preliminary data.</text>
</comment>
<dbReference type="OMA" id="SSRINCY"/>
<keyword evidence="5 9" id="KW-0732">Signal</keyword>
<evidence type="ECO:0000256" key="1">
    <source>
        <dbReference type="ARBA" id="ARBA00004196"/>
    </source>
</evidence>
<protein>
    <recommendedName>
        <fullName evidence="12">Right handed beta helix domain-containing protein</fullName>
    </recommendedName>
</protein>
<evidence type="ECO:0000256" key="6">
    <source>
        <dbReference type="ARBA" id="ARBA00023136"/>
    </source>
</evidence>
<dbReference type="OrthoDB" id="2018448at2759"/>
<feature type="transmembrane region" description="Helical" evidence="8">
    <location>
        <begin position="556"/>
        <end position="576"/>
    </location>
</feature>
<keyword evidence="4" id="KW-0964">Secreted</keyword>
<dbReference type="Pfam" id="PF02415">
    <property type="entry name" value="Chlam_PMP"/>
    <property type="match status" value="1"/>
</dbReference>
<evidence type="ECO:0000256" key="3">
    <source>
        <dbReference type="ARBA" id="ARBA00004613"/>
    </source>
</evidence>
<reference evidence="10" key="1">
    <citation type="submission" date="2021-05" db="EMBL/GenBank/DDBJ databases">
        <title>The genome of the haptophyte Pavlova lutheri (Diacronema luteri, Pavlovales) - a model for lipid biosynthesis in eukaryotic algae.</title>
        <authorList>
            <person name="Hulatt C.J."/>
            <person name="Posewitz M.C."/>
        </authorList>
    </citation>
    <scope>NUCLEOTIDE SEQUENCE</scope>
    <source>
        <strain evidence="10">NIVA-4/92</strain>
    </source>
</reference>
<feature type="chain" id="PRO_5035151109" description="Right handed beta helix domain-containing protein" evidence="9">
    <location>
        <begin position="18"/>
        <end position="581"/>
    </location>
</feature>
<dbReference type="InterPro" id="IPR012334">
    <property type="entry name" value="Pectin_lyas_fold"/>
</dbReference>